<keyword evidence="2" id="KW-1185">Reference proteome</keyword>
<proteinExistence type="predicted"/>
<sequence>MDKETSTEVGFYEITMAPRVAIYFKFLTESSKKGDDFCMKDWRKEWIKLTNDWQSSRNLYPVQSNGDALDTSKWLYNKYLKDPDTYDH</sequence>
<evidence type="ECO:0000313" key="1">
    <source>
        <dbReference type="EMBL" id="KAI8019300.1"/>
    </source>
</evidence>
<accession>A0ACC0I0W1</accession>
<organism evidence="1 2">
    <name type="scientific">Camellia lanceoleosa</name>
    <dbReference type="NCBI Taxonomy" id="1840588"/>
    <lineage>
        <taxon>Eukaryota</taxon>
        <taxon>Viridiplantae</taxon>
        <taxon>Streptophyta</taxon>
        <taxon>Embryophyta</taxon>
        <taxon>Tracheophyta</taxon>
        <taxon>Spermatophyta</taxon>
        <taxon>Magnoliopsida</taxon>
        <taxon>eudicotyledons</taxon>
        <taxon>Gunneridae</taxon>
        <taxon>Pentapetalae</taxon>
        <taxon>asterids</taxon>
        <taxon>Ericales</taxon>
        <taxon>Theaceae</taxon>
        <taxon>Camellia</taxon>
    </lineage>
</organism>
<comment type="caution">
    <text evidence="1">The sequence shown here is derived from an EMBL/GenBank/DDBJ whole genome shotgun (WGS) entry which is preliminary data.</text>
</comment>
<evidence type="ECO:0000313" key="2">
    <source>
        <dbReference type="Proteomes" id="UP001060215"/>
    </source>
</evidence>
<reference evidence="1 2" key="1">
    <citation type="journal article" date="2022" name="Plant J.">
        <title>Chromosome-level genome of Camellia lanceoleosa provides a valuable resource for understanding genome evolution and self-incompatibility.</title>
        <authorList>
            <person name="Gong W."/>
            <person name="Xiao S."/>
            <person name="Wang L."/>
            <person name="Liao Z."/>
            <person name="Chang Y."/>
            <person name="Mo W."/>
            <person name="Hu G."/>
            <person name="Li W."/>
            <person name="Zhao G."/>
            <person name="Zhu H."/>
            <person name="Hu X."/>
            <person name="Ji K."/>
            <person name="Xiang X."/>
            <person name="Song Q."/>
            <person name="Yuan D."/>
            <person name="Jin S."/>
            <person name="Zhang L."/>
        </authorList>
    </citation>
    <scope>NUCLEOTIDE SEQUENCE [LARGE SCALE GENOMIC DNA]</scope>
    <source>
        <strain evidence="1">SQ_2022a</strain>
    </source>
</reference>
<protein>
    <submittedName>
        <fullName evidence="1">Alpha-N-acetylglucosaminidase</fullName>
    </submittedName>
</protein>
<dbReference type="EMBL" id="CM045759">
    <property type="protein sequence ID" value="KAI8019300.1"/>
    <property type="molecule type" value="Genomic_DNA"/>
</dbReference>
<gene>
    <name evidence="1" type="ORF">LOK49_LG04G02087</name>
</gene>
<dbReference type="Proteomes" id="UP001060215">
    <property type="component" value="Chromosome 2"/>
</dbReference>
<name>A0ACC0I0W1_9ERIC</name>